<reference evidence="3" key="1">
    <citation type="journal article" date="2019" name="Int. J. Syst. Evol. Microbiol.">
        <title>The Global Catalogue of Microorganisms (GCM) 10K type strain sequencing project: providing services to taxonomists for standard genome sequencing and annotation.</title>
        <authorList>
            <consortium name="The Broad Institute Genomics Platform"/>
            <consortium name="The Broad Institute Genome Sequencing Center for Infectious Disease"/>
            <person name="Wu L."/>
            <person name="Ma J."/>
        </authorList>
    </citation>
    <scope>NUCLEOTIDE SEQUENCE [LARGE SCALE GENOMIC DNA]</scope>
    <source>
        <strain evidence="3">CGMCC 1.12606</strain>
    </source>
</reference>
<evidence type="ECO:0000256" key="1">
    <source>
        <dbReference type="SAM" id="Phobius"/>
    </source>
</evidence>
<feature type="transmembrane region" description="Helical" evidence="1">
    <location>
        <begin position="160"/>
        <end position="179"/>
    </location>
</feature>
<protein>
    <recommendedName>
        <fullName evidence="4">DUF2975 domain-containing protein</fullName>
    </recommendedName>
</protein>
<sequence>MEIKDLESLWSEMDQELKNQKELTNSLIMEMTQQKYSNKFQKISVVETLGGIICVLAGIYLLFNFQALDTWYLQLCGIVSVIVLFVLPAVTLRSLYRVQSIKIADKTVSETIAGYVKAKNRLLFLQRLGIYLSFALMLTILPVASKISSGKDLFLESSAWYIYIPVMAVFLFFFARWGYGCYKNITQSAEDLLRGME</sequence>
<comment type="caution">
    <text evidence="2">The sequence shown here is derived from an EMBL/GenBank/DDBJ whole genome shotgun (WGS) entry which is preliminary data.</text>
</comment>
<proteinExistence type="predicted"/>
<dbReference type="RefSeq" id="WP_188368910.1">
    <property type="nucleotide sequence ID" value="NZ_BMFH01000001.1"/>
</dbReference>
<keyword evidence="1" id="KW-0472">Membrane</keyword>
<gene>
    <name evidence="2" type="ORF">GCM10011361_02680</name>
</gene>
<feature type="transmembrane region" description="Helical" evidence="1">
    <location>
        <begin position="128"/>
        <end position="148"/>
    </location>
</feature>
<accession>A0ABQ1QRV9</accession>
<name>A0ABQ1QRV9_9FLAO</name>
<dbReference type="Proteomes" id="UP000625780">
    <property type="component" value="Unassembled WGS sequence"/>
</dbReference>
<evidence type="ECO:0000313" key="2">
    <source>
        <dbReference type="EMBL" id="GGD39021.1"/>
    </source>
</evidence>
<organism evidence="2 3">
    <name type="scientific">Muriicola marianensis</name>
    <dbReference type="NCBI Taxonomy" id="1324801"/>
    <lineage>
        <taxon>Bacteria</taxon>
        <taxon>Pseudomonadati</taxon>
        <taxon>Bacteroidota</taxon>
        <taxon>Flavobacteriia</taxon>
        <taxon>Flavobacteriales</taxon>
        <taxon>Flavobacteriaceae</taxon>
        <taxon>Muriicola</taxon>
    </lineage>
</organism>
<evidence type="ECO:0000313" key="3">
    <source>
        <dbReference type="Proteomes" id="UP000625780"/>
    </source>
</evidence>
<keyword evidence="1" id="KW-0812">Transmembrane</keyword>
<feature type="transmembrane region" description="Helical" evidence="1">
    <location>
        <begin position="71"/>
        <end position="92"/>
    </location>
</feature>
<feature type="transmembrane region" description="Helical" evidence="1">
    <location>
        <begin position="43"/>
        <end position="65"/>
    </location>
</feature>
<keyword evidence="3" id="KW-1185">Reference proteome</keyword>
<keyword evidence="1" id="KW-1133">Transmembrane helix</keyword>
<evidence type="ECO:0008006" key="4">
    <source>
        <dbReference type="Google" id="ProtNLM"/>
    </source>
</evidence>
<dbReference type="EMBL" id="BMFH01000001">
    <property type="protein sequence ID" value="GGD39021.1"/>
    <property type="molecule type" value="Genomic_DNA"/>
</dbReference>